<evidence type="ECO:0000256" key="7">
    <source>
        <dbReference type="SAM" id="Phobius"/>
    </source>
</evidence>
<proteinExistence type="predicted"/>
<sequence length="306" mass="37252">MKKETVENILYSPLYLYFWLHALLPLQILYVFSDILFYPLYYIVRYRRKIVFENIRNSYPEKEIKEIRRMEKAFYHHFCDYIVETIKLLHISDDEMRKRARFFDTDKFDKATSEGKSCLVYLGHYGNWEWVPSVTLWMKNSSSVVSAQIYRPLNNKWFDRFFLKLRSRFGSYCIPKQDTLREIIRFKRSGKPSITGFMADQTPSPANIHYWTIFLGQDTPVLTGVEKIARKVNFQVFYFDVEKVKRGYYKITIREVELEPDKTEDFQITEKYVRMMENTINRAPEYWLWTHKRWKHKALHHIHKTH</sequence>
<comment type="caution">
    <text evidence="8">The sequence shown here is derived from an EMBL/GenBank/DDBJ whole genome shotgun (WGS) entry which is preliminary data.</text>
</comment>
<evidence type="ECO:0000256" key="5">
    <source>
        <dbReference type="ARBA" id="ARBA00023136"/>
    </source>
</evidence>
<comment type="subcellular location">
    <subcellularLocation>
        <location evidence="1">Cell inner membrane</location>
    </subcellularLocation>
</comment>
<reference evidence="8 9" key="1">
    <citation type="submission" date="2022-07" db="EMBL/GenBank/DDBJ databases">
        <title>Fecal culturing of patients with breast cancer.</title>
        <authorList>
            <person name="Teng N.M.Y."/>
            <person name="Kiu R."/>
            <person name="Evans R."/>
            <person name="Baker D.J."/>
            <person name="Zenner C."/>
            <person name="Robinson S.D."/>
            <person name="Hall L.J."/>
        </authorList>
    </citation>
    <scope>NUCLEOTIDE SEQUENCE [LARGE SCALE GENOMIC DNA]</scope>
    <source>
        <strain evidence="8 9">LH1063</strain>
    </source>
</reference>
<keyword evidence="6 8" id="KW-0012">Acyltransferase</keyword>
<dbReference type="Proteomes" id="UP001205603">
    <property type="component" value="Unassembled WGS sequence"/>
</dbReference>
<protein>
    <submittedName>
        <fullName evidence="8">Lysophospholipid acyltransferase family protein</fullName>
    </submittedName>
</protein>
<keyword evidence="7" id="KW-1133">Transmembrane helix</keyword>
<keyword evidence="9" id="KW-1185">Reference proteome</keyword>
<dbReference type="PANTHER" id="PTHR30606">
    <property type="entry name" value="LIPID A BIOSYNTHESIS LAUROYL ACYLTRANSFERASE"/>
    <property type="match status" value="1"/>
</dbReference>
<feature type="transmembrane region" description="Helical" evidence="7">
    <location>
        <begin position="16"/>
        <end position="41"/>
    </location>
</feature>
<dbReference type="EMBL" id="JANDHW010000011">
    <property type="protein sequence ID" value="MCP9612535.1"/>
    <property type="molecule type" value="Genomic_DNA"/>
</dbReference>
<name>A0ABT1MIU0_9BACT</name>
<dbReference type="RefSeq" id="WP_255027859.1">
    <property type="nucleotide sequence ID" value="NZ_JANDHW010000011.1"/>
</dbReference>
<dbReference type="CDD" id="cd07984">
    <property type="entry name" value="LPLAT_LABLAT-like"/>
    <property type="match status" value="1"/>
</dbReference>
<keyword evidence="4" id="KW-0808">Transferase</keyword>
<keyword evidence="5 7" id="KW-0472">Membrane</keyword>
<evidence type="ECO:0000256" key="6">
    <source>
        <dbReference type="ARBA" id="ARBA00023315"/>
    </source>
</evidence>
<organism evidence="8 9">
    <name type="scientific">Coprobacter tertius</name>
    <dbReference type="NCBI Taxonomy" id="2944915"/>
    <lineage>
        <taxon>Bacteria</taxon>
        <taxon>Pseudomonadati</taxon>
        <taxon>Bacteroidota</taxon>
        <taxon>Bacteroidia</taxon>
        <taxon>Bacteroidales</taxon>
        <taxon>Barnesiellaceae</taxon>
        <taxon>Coprobacter</taxon>
    </lineage>
</organism>
<gene>
    <name evidence="8" type="ORF">NMU02_10570</name>
</gene>
<evidence type="ECO:0000256" key="2">
    <source>
        <dbReference type="ARBA" id="ARBA00022475"/>
    </source>
</evidence>
<dbReference type="InterPro" id="IPR004960">
    <property type="entry name" value="LipA_acyltrans"/>
</dbReference>
<keyword evidence="2" id="KW-1003">Cell membrane</keyword>
<evidence type="ECO:0000313" key="8">
    <source>
        <dbReference type="EMBL" id="MCP9612535.1"/>
    </source>
</evidence>
<accession>A0ABT1MIU0</accession>
<dbReference type="Pfam" id="PF03279">
    <property type="entry name" value="Lip_A_acyltrans"/>
    <property type="match status" value="1"/>
</dbReference>
<evidence type="ECO:0000256" key="3">
    <source>
        <dbReference type="ARBA" id="ARBA00022519"/>
    </source>
</evidence>
<dbReference type="PANTHER" id="PTHR30606:SF10">
    <property type="entry name" value="PHOSPHATIDYLINOSITOL MANNOSIDE ACYLTRANSFERASE"/>
    <property type="match status" value="1"/>
</dbReference>
<dbReference type="GO" id="GO:0016746">
    <property type="term" value="F:acyltransferase activity"/>
    <property type="evidence" value="ECO:0007669"/>
    <property type="project" value="UniProtKB-KW"/>
</dbReference>
<evidence type="ECO:0000256" key="1">
    <source>
        <dbReference type="ARBA" id="ARBA00004533"/>
    </source>
</evidence>
<keyword evidence="3" id="KW-0997">Cell inner membrane</keyword>
<evidence type="ECO:0000313" key="9">
    <source>
        <dbReference type="Proteomes" id="UP001205603"/>
    </source>
</evidence>
<keyword evidence="7" id="KW-0812">Transmembrane</keyword>
<evidence type="ECO:0000256" key="4">
    <source>
        <dbReference type="ARBA" id="ARBA00022679"/>
    </source>
</evidence>